<dbReference type="SUPFAM" id="SSF51735">
    <property type="entry name" value="NAD(P)-binding Rossmann-fold domains"/>
    <property type="match status" value="1"/>
</dbReference>
<dbReference type="KEGG" id="ara:Arad_7275"/>
<accession>B9JMN2</accession>
<dbReference type="PRINTS" id="PR00080">
    <property type="entry name" value="SDRFAMILY"/>
</dbReference>
<dbReference type="STRING" id="311403.Arad_7275"/>
<evidence type="ECO:0000256" key="1">
    <source>
        <dbReference type="ARBA" id="ARBA00006484"/>
    </source>
</evidence>
<dbReference type="CDD" id="cd05233">
    <property type="entry name" value="SDR_c"/>
    <property type="match status" value="1"/>
</dbReference>
<dbReference type="PRINTS" id="PR00081">
    <property type="entry name" value="GDHRDH"/>
</dbReference>
<proteinExistence type="inferred from homology"/>
<dbReference type="InterPro" id="IPR002347">
    <property type="entry name" value="SDR_fam"/>
</dbReference>
<evidence type="ECO:0000313" key="2">
    <source>
        <dbReference type="EMBL" id="ACM28813.1"/>
    </source>
</evidence>
<dbReference type="Pfam" id="PF13561">
    <property type="entry name" value="adh_short_C2"/>
    <property type="match status" value="1"/>
</dbReference>
<dbReference type="InterPro" id="IPR036291">
    <property type="entry name" value="NAD(P)-bd_dom_sf"/>
</dbReference>
<protein>
    <submittedName>
        <fullName evidence="2">Oxidoreductase protein</fullName>
    </submittedName>
</protein>
<reference evidence="2 3" key="1">
    <citation type="journal article" date="2009" name="J. Bacteriol.">
        <title>Genome sequences of three Agrobacterium biovars help elucidate the evolution of multichromosome genomes in bacteria.</title>
        <authorList>
            <person name="Slater S.C."/>
            <person name="Goldman B.S."/>
            <person name="Goodner B."/>
            <person name="Setubal J.C."/>
            <person name="Farrand S.K."/>
            <person name="Nester E.W."/>
            <person name="Burr T.J."/>
            <person name="Banta L."/>
            <person name="Dickerman A.W."/>
            <person name="Paulsen I."/>
            <person name="Otten L."/>
            <person name="Suen G."/>
            <person name="Welch R."/>
            <person name="Almeida N.F."/>
            <person name="Arnold F."/>
            <person name="Burton O.T."/>
            <person name="Du Z."/>
            <person name="Ewing A."/>
            <person name="Godsy E."/>
            <person name="Heisel S."/>
            <person name="Houmiel K.L."/>
            <person name="Jhaveri J."/>
            <person name="Lu J."/>
            <person name="Miller N.M."/>
            <person name="Norton S."/>
            <person name="Chen Q."/>
            <person name="Phoolcharoen W."/>
            <person name="Ohlin V."/>
            <person name="Ondrusek D."/>
            <person name="Pride N."/>
            <person name="Stricklin S.L."/>
            <person name="Sun J."/>
            <person name="Wheeler C."/>
            <person name="Wilson L."/>
            <person name="Zhu H."/>
            <person name="Wood D.W."/>
        </authorList>
    </citation>
    <scope>NUCLEOTIDE SEQUENCE [LARGE SCALE GENOMIC DNA]</scope>
    <source>
        <strain evidence="3">K84 / ATCC BAA-868</strain>
    </source>
</reference>
<name>B9JMN2_RHIR8</name>
<evidence type="ECO:0000313" key="3">
    <source>
        <dbReference type="Proteomes" id="UP000001600"/>
    </source>
</evidence>
<organism evidence="2 3">
    <name type="scientific">Rhizobium rhizogenes (strain K84 / ATCC BAA-868)</name>
    <name type="common">Agrobacterium radiobacter</name>
    <dbReference type="NCBI Taxonomy" id="311403"/>
    <lineage>
        <taxon>Bacteria</taxon>
        <taxon>Pseudomonadati</taxon>
        <taxon>Pseudomonadota</taxon>
        <taxon>Alphaproteobacteria</taxon>
        <taxon>Hyphomicrobiales</taxon>
        <taxon>Rhizobiaceae</taxon>
        <taxon>Rhizobium/Agrobacterium group</taxon>
        <taxon>Rhizobium</taxon>
    </lineage>
</organism>
<dbReference type="Proteomes" id="UP000001600">
    <property type="component" value="Chromosome 2"/>
</dbReference>
<gene>
    <name evidence="2" type="ordered locus">Arad_7275</name>
</gene>
<dbReference type="HOGENOM" id="CLU_010194_1_0_5"/>
<dbReference type="GO" id="GO:0016616">
    <property type="term" value="F:oxidoreductase activity, acting on the CH-OH group of donors, NAD or NADP as acceptor"/>
    <property type="evidence" value="ECO:0007669"/>
    <property type="project" value="TreeGrafter"/>
</dbReference>
<dbReference type="eggNOG" id="COG1028">
    <property type="taxonomic scope" value="Bacteria"/>
</dbReference>
<sequence>MVDLTKRLAGKTCIVTGSGGSIGRATCLRFASEGANIVGCDIAPVGAEETVRLVQEAGGTMISVHPADLTKKEECERLVKTAVERFGGIDVLFNNGAMAYFAWIEEMDDDTWYKTINQELDLVFLLTRAAWPELTKRKGAIINTASLSAWAGIELLPGLAHSAAKGGVLSMTRHLAMEGRKHGIRANSVSPGTIETNQTRFILENPEWCRVQLGRAMMNRMGQPEEIASVVAFLASDDASYVTGADIAVDGGVRAW</sequence>
<comment type="similarity">
    <text evidence="1">Belongs to the short-chain dehydrogenases/reductases (SDR) family.</text>
</comment>
<dbReference type="RefSeq" id="WP_007689110.1">
    <property type="nucleotide sequence ID" value="NC_011983.1"/>
</dbReference>
<dbReference type="EMBL" id="CP000629">
    <property type="protein sequence ID" value="ACM28813.1"/>
    <property type="molecule type" value="Genomic_DNA"/>
</dbReference>
<dbReference type="FunFam" id="3.40.50.720:FF:000084">
    <property type="entry name" value="Short-chain dehydrogenase reductase"/>
    <property type="match status" value="1"/>
</dbReference>
<dbReference type="PANTHER" id="PTHR42760">
    <property type="entry name" value="SHORT-CHAIN DEHYDROGENASES/REDUCTASES FAMILY MEMBER"/>
    <property type="match status" value="1"/>
</dbReference>
<dbReference type="Gene3D" id="3.40.50.720">
    <property type="entry name" value="NAD(P)-binding Rossmann-like Domain"/>
    <property type="match status" value="1"/>
</dbReference>
<dbReference type="AlphaFoldDB" id="B9JMN2"/>